<keyword evidence="2" id="KW-1185">Reference proteome</keyword>
<reference evidence="1 2" key="2">
    <citation type="journal article" date="2022" name="Mol. Ecol. Resour.">
        <title>The genomes of chicory, endive, great burdock and yacon provide insights into Asteraceae paleo-polyploidization history and plant inulin production.</title>
        <authorList>
            <person name="Fan W."/>
            <person name="Wang S."/>
            <person name="Wang H."/>
            <person name="Wang A."/>
            <person name="Jiang F."/>
            <person name="Liu H."/>
            <person name="Zhao H."/>
            <person name="Xu D."/>
            <person name="Zhang Y."/>
        </authorList>
    </citation>
    <scope>NUCLEOTIDE SEQUENCE [LARGE SCALE GENOMIC DNA]</scope>
    <source>
        <strain evidence="2">cv. Niubang</strain>
    </source>
</reference>
<reference evidence="2" key="1">
    <citation type="journal article" date="2022" name="Mol. Ecol. Resour.">
        <title>The genomes of chicory, endive, great burdock and yacon provide insights into Asteraceae palaeo-polyploidization history and plant inulin production.</title>
        <authorList>
            <person name="Fan W."/>
            <person name="Wang S."/>
            <person name="Wang H."/>
            <person name="Wang A."/>
            <person name="Jiang F."/>
            <person name="Liu H."/>
            <person name="Zhao H."/>
            <person name="Xu D."/>
            <person name="Zhang Y."/>
        </authorList>
    </citation>
    <scope>NUCLEOTIDE SEQUENCE [LARGE SCALE GENOMIC DNA]</scope>
    <source>
        <strain evidence="2">cv. Niubang</strain>
    </source>
</reference>
<name>A0ACB9AZX6_ARCLA</name>
<dbReference type="EMBL" id="CM042053">
    <property type="protein sequence ID" value="KAI3715392.1"/>
    <property type="molecule type" value="Genomic_DNA"/>
</dbReference>
<dbReference type="Proteomes" id="UP001055879">
    <property type="component" value="Linkage Group LG07"/>
</dbReference>
<evidence type="ECO:0000313" key="1">
    <source>
        <dbReference type="EMBL" id="KAI3715392.1"/>
    </source>
</evidence>
<evidence type="ECO:0000313" key="2">
    <source>
        <dbReference type="Proteomes" id="UP001055879"/>
    </source>
</evidence>
<proteinExistence type="predicted"/>
<sequence>METSVVCSRSSKSPQRIQSSEVTPQKTYPRALVKGNLWRSVLELFAKRVQDKTTCRTRDACCTKILKIVNGRPMMFYFPGGIPFMDCQPLSCTIVFSP</sequence>
<accession>A0ACB9AZX6</accession>
<comment type="caution">
    <text evidence="1">The sequence shown here is derived from an EMBL/GenBank/DDBJ whole genome shotgun (WGS) entry which is preliminary data.</text>
</comment>
<organism evidence="1 2">
    <name type="scientific">Arctium lappa</name>
    <name type="common">Greater burdock</name>
    <name type="synonym">Lappa major</name>
    <dbReference type="NCBI Taxonomy" id="4217"/>
    <lineage>
        <taxon>Eukaryota</taxon>
        <taxon>Viridiplantae</taxon>
        <taxon>Streptophyta</taxon>
        <taxon>Embryophyta</taxon>
        <taxon>Tracheophyta</taxon>
        <taxon>Spermatophyta</taxon>
        <taxon>Magnoliopsida</taxon>
        <taxon>eudicotyledons</taxon>
        <taxon>Gunneridae</taxon>
        <taxon>Pentapetalae</taxon>
        <taxon>asterids</taxon>
        <taxon>campanulids</taxon>
        <taxon>Asterales</taxon>
        <taxon>Asteraceae</taxon>
        <taxon>Carduoideae</taxon>
        <taxon>Cardueae</taxon>
        <taxon>Arctiinae</taxon>
        <taxon>Arctium</taxon>
    </lineage>
</organism>
<gene>
    <name evidence="1" type="ORF">L6452_22374</name>
</gene>
<protein>
    <submittedName>
        <fullName evidence="1">Uncharacterized protein</fullName>
    </submittedName>
</protein>